<dbReference type="Proteomes" id="UP000178492">
    <property type="component" value="Unassembled WGS sequence"/>
</dbReference>
<dbReference type="InterPro" id="IPR038731">
    <property type="entry name" value="RgtA/B/C-like"/>
</dbReference>
<comment type="caution">
    <text evidence="10">The sequence shown here is derived from an EMBL/GenBank/DDBJ whole genome shotgun (WGS) entry which is preliminary data.</text>
</comment>
<feature type="transmembrane region" description="Helical" evidence="8">
    <location>
        <begin position="366"/>
        <end position="386"/>
    </location>
</feature>
<feature type="transmembrane region" description="Helical" evidence="8">
    <location>
        <begin position="282"/>
        <end position="303"/>
    </location>
</feature>
<sequence length="405" mass="46789">MAIFAIITLNLFLRFFRLNVPPFVYLDEKNFFVPAAKSLLTQSTEPPYTIISFGKVLIASGIRLFGDNPWGWRAPSALFGILAAVIVYLFAKKLFESQTVGITAVILFTFETAWFVNSRVAMVEVFFATFVILAFYLLWLFIKDRRNYFLITSSVIFGLALATKWSALFPILAAIISISFVSKLDASKKITAVLALLITCLTVYFIALLPFIWQSGIDQFILKHKQIWHYQTLWLPQNFQKAAPYIPKFEYVKDTLQNPLLWLVDKPGTYLEEAQNGQVREILFIFNPVIFWPGLLLLLVSLVKGFKDSDLRLLLMPLVFASSYLPWFFSPRFSIPYYLLFGITALIINLAFYINILREKIPLVSYFYLFLVILFFILYYPLISFIPVSKDYLSLLTKLWQFPVP</sequence>
<name>A0A1F5GJ94_9BACT</name>
<keyword evidence="2" id="KW-1003">Cell membrane</keyword>
<comment type="subcellular location">
    <subcellularLocation>
        <location evidence="1">Cell membrane</location>
        <topology evidence="1">Multi-pass membrane protein</topology>
    </subcellularLocation>
</comment>
<evidence type="ECO:0000313" key="11">
    <source>
        <dbReference type="Proteomes" id="UP000178492"/>
    </source>
</evidence>
<dbReference type="GO" id="GO:0005886">
    <property type="term" value="C:plasma membrane"/>
    <property type="evidence" value="ECO:0007669"/>
    <property type="project" value="UniProtKB-SubCell"/>
</dbReference>
<protein>
    <recommendedName>
        <fullName evidence="9">Glycosyltransferase RgtA/B/C/D-like domain-containing protein</fullName>
    </recommendedName>
</protein>
<evidence type="ECO:0000256" key="3">
    <source>
        <dbReference type="ARBA" id="ARBA00022676"/>
    </source>
</evidence>
<evidence type="ECO:0000256" key="5">
    <source>
        <dbReference type="ARBA" id="ARBA00022692"/>
    </source>
</evidence>
<dbReference type="PANTHER" id="PTHR33908">
    <property type="entry name" value="MANNOSYLTRANSFERASE YKCB-RELATED"/>
    <property type="match status" value="1"/>
</dbReference>
<evidence type="ECO:0000313" key="10">
    <source>
        <dbReference type="EMBL" id="OGD91899.1"/>
    </source>
</evidence>
<evidence type="ECO:0000256" key="6">
    <source>
        <dbReference type="ARBA" id="ARBA00022989"/>
    </source>
</evidence>
<dbReference type="GO" id="GO:0009103">
    <property type="term" value="P:lipopolysaccharide biosynthetic process"/>
    <property type="evidence" value="ECO:0007669"/>
    <property type="project" value="UniProtKB-ARBA"/>
</dbReference>
<keyword evidence="6 8" id="KW-1133">Transmembrane helix</keyword>
<dbReference type="STRING" id="1797715.A3D81_00490"/>
<keyword evidence="3" id="KW-0328">Glycosyltransferase</keyword>
<dbReference type="AlphaFoldDB" id="A0A1F5GJ94"/>
<accession>A0A1F5GJ94</accession>
<dbReference type="InterPro" id="IPR050297">
    <property type="entry name" value="LipidA_mod_glycosyltrf_83"/>
</dbReference>
<feature type="transmembrane region" description="Helical" evidence="8">
    <location>
        <begin position="123"/>
        <end position="142"/>
    </location>
</feature>
<dbReference type="Pfam" id="PF13231">
    <property type="entry name" value="PMT_2"/>
    <property type="match status" value="1"/>
</dbReference>
<evidence type="ECO:0000259" key="9">
    <source>
        <dbReference type="Pfam" id="PF13231"/>
    </source>
</evidence>
<reference evidence="10 11" key="1">
    <citation type="journal article" date="2016" name="Nat. Commun.">
        <title>Thousands of microbial genomes shed light on interconnected biogeochemical processes in an aquifer system.</title>
        <authorList>
            <person name="Anantharaman K."/>
            <person name="Brown C.T."/>
            <person name="Hug L.A."/>
            <person name="Sharon I."/>
            <person name="Castelle C.J."/>
            <person name="Probst A.J."/>
            <person name="Thomas B.C."/>
            <person name="Singh A."/>
            <person name="Wilkins M.J."/>
            <person name="Karaoz U."/>
            <person name="Brodie E.L."/>
            <person name="Williams K.H."/>
            <person name="Hubbard S.S."/>
            <person name="Banfield J.F."/>
        </authorList>
    </citation>
    <scope>NUCLEOTIDE SEQUENCE [LARGE SCALE GENOMIC DNA]</scope>
</reference>
<feature type="transmembrane region" description="Helical" evidence="8">
    <location>
        <begin position="335"/>
        <end position="354"/>
    </location>
</feature>
<proteinExistence type="predicted"/>
<dbReference type="EMBL" id="MFBE01000007">
    <property type="protein sequence ID" value="OGD91899.1"/>
    <property type="molecule type" value="Genomic_DNA"/>
</dbReference>
<keyword evidence="7 8" id="KW-0472">Membrane</keyword>
<dbReference type="PANTHER" id="PTHR33908:SF11">
    <property type="entry name" value="MEMBRANE PROTEIN"/>
    <property type="match status" value="1"/>
</dbReference>
<feature type="transmembrane region" description="Helical" evidence="8">
    <location>
        <begin position="148"/>
        <end position="181"/>
    </location>
</feature>
<evidence type="ECO:0000256" key="7">
    <source>
        <dbReference type="ARBA" id="ARBA00023136"/>
    </source>
</evidence>
<dbReference type="GO" id="GO:0016763">
    <property type="term" value="F:pentosyltransferase activity"/>
    <property type="evidence" value="ECO:0007669"/>
    <property type="project" value="TreeGrafter"/>
</dbReference>
<evidence type="ECO:0000256" key="2">
    <source>
        <dbReference type="ARBA" id="ARBA00022475"/>
    </source>
</evidence>
<evidence type="ECO:0000256" key="1">
    <source>
        <dbReference type="ARBA" id="ARBA00004651"/>
    </source>
</evidence>
<feature type="transmembrane region" description="Helical" evidence="8">
    <location>
        <begin position="97"/>
        <end position="116"/>
    </location>
</feature>
<feature type="transmembrane region" description="Helical" evidence="8">
    <location>
        <begin position="193"/>
        <end position="213"/>
    </location>
</feature>
<organism evidence="10 11">
    <name type="scientific">Candidatus Curtissbacteria bacterium RIFCSPHIGHO2_02_FULL_40_17</name>
    <dbReference type="NCBI Taxonomy" id="1797715"/>
    <lineage>
        <taxon>Bacteria</taxon>
        <taxon>Candidatus Curtissiibacteriota</taxon>
    </lineage>
</organism>
<evidence type="ECO:0000256" key="4">
    <source>
        <dbReference type="ARBA" id="ARBA00022679"/>
    </source>
</evidence>
<keyword evidence="4" id="KW-0808">Transferase</keyword>
<feature type="transmembrane region" description="Helical" evidence="8">
    <location>
        <begin position="72"/>
        <end position="91"/>
    </location>
</feature>
<evidence type="ECO:0000256" key="8">
    <source>
        <dbReference type="SAM" id="Phobius"/>
    </source>
</evidence>
<feature type="domain" description="Glycosyltransferase RgtA/B/C/D-like" evidence="9">
    <location>
        <begin position="57"/>
        <end position="205"/>
    </location>
</feature>
<gene>
    <name evidence="10" type="ORF">A3D81_00490</name>
</gene>
<keyword evidence="5 8" id="KW-0812">Transmembrane</keyword>